<dbReference type="KEGG" id="bse:Bsel_3228"/>
<dbReference type="EMBL" id="CP001791">
    <property type="protein sequence ID" value="ADI00710.1"/>
    <property type="molecule type" value="Genomic_DNA"/>
</dbReference>
<keyword evidence="3" id="KW-1185">Reference proteome</keyword>
<reference evidence="2" key="1">
    <citation type="submission" date="2009-10" db="EMBL/GenBank/DDBJ databases">
        <title>Complete sequence of Bacillus selenitireducens MLS10.</title>
        <authorList>
            <consortium name="US DOE Joint Genome Institute"/>
            <person name="Lucas S."/>
            <person name="Copeland A."/>
            <person name="Lapidus A."/>
            <person name="Glavina del Rio T."/>
            <person name="Dalin E."/>
            <person name="Tice H."/>
            <person name="Bruce D."/>
            <person name="Goodwin L."/>
            <person name="Pitluck S."/>
            <person name="Sims D."/>
            <person name="Brettin T."/>
            <person name="Detter J.C."/>
            <person name="Han C."/>
            <person name="Larimer F."/>
            <person name="Land M."/>
            <person name="Hauser L."/>
            <person name="Kyrpides N."/>
            <person name="Ovchinnikova G."/>
            <person name="Stolz J."/>
        </authorList>
    </citation>
    <scope>NUCLEOTIDE SEQUENCE [LARGE SCALE GENOMIC DNA]</scope>
    <source>
        <strain evidence="2">MLS10</strain>
    </source>
</reference>
<feature type="signal peptide" evidence="1">
    <location>
        <begin position="1"/>
        <end position="19"/>
    </location>
</feature>
<name>D6Y1C3_BACIE</name>
<dbReference type="InterPro" id="IPR006059">
    <property type="entry name" value="SBP"/>
</dbReference>
<organism evidence="2 3">
    <name type="scientific">Bacillus selenitireducens (strain ATCC 700615 / DSM 15326 / MLS10)</name>
    <dbReference type="NCBI Taxonomy" id="439292"/>
    <lineage>
        <taxon>Bacteria</taxon>
        <taxon>Bacillati</taxon>
        <taxon>Bacillota</taxon>
        <taxon>Bacilli</taxon>
        <taxon>Bacillales</taxon>
        <taxon>Bacillaceae</taxon>
        <taxon>Salisediminibacterium</taxon>
    </lineage>
</organism>
<evidence type="ECO:0000256" key="1">
    <source>
        <dbReference type="SAM" id="SignalP"/>
    </source>
</evidence>
<dbReference type="Proteomes" id="UP000000271">
    <property type="component" value="Chromosome"/>
</dbReference>
<dbReference type="AlphaFoldDB" id="D6Y1C3"/>
<proteinExistence type="predicted"/>
<dbReference type="OrthoDB" id="9768630at2"/>
<evidence type="ECO:0000313" key="2">
    <source>
        <dbReference type="EMBL" id="ADI00710.1"/>
    </source>
</evidence>
<sequence length="435" mass="47505">MMGKLKGVSFGLTSTALLAGILAGCGTDENASGDATASDNNVSGANGEVVELSYWVPFSGSDGEFMEGMVRQFNEEHEGIQVEFMNNNWDDYYPKLRTALVSNSAPDIAVSHVSNLPELIPTGSIEPLDELAEEAGIDWGTFADNQVNATVIDDKHYAVPLDTHAVIMYYNTDLLDEAGLLNEDGSIAMDEGHEGFTAMLETLDQELPDNISPMIMGTNNIFTYWVWHALVSQQGHDYLTGSDVAIDSPEGIEAMRLMTDWIDRDLMPADVGDNSYDIFKTGQAAVTFSGVWATGNFETEEDLAFQAVPFPQLYDQPAAWGNSHTLIVPKQDSRNKQIAAVQFADWLAENSVMWAEAGHVPPKPSVIESADYQDLPYRSDYAAVMDDVVYVPQSAQASSIQDEILESLVQINYGQSSIEDGIRNAQEKVEGIVGE</sequence>
<dbReference type="RefSeq" id="WP_013174114.1">
    <property type="nucleotide sequence ID" value="NC_014219.1"/>
</dbReference>
<dbReference type="STRING" id="439292.Bsel_3228"/>
<dbReference type="Gene3D" id="3.40.190.10">
    <property type="entry name" value="Periplasmic binding protein-like II"/>
    <property type="match status" value="1"/>
</dbReference>
<dbReference type="SUPFAM" id="SSF53850">
    <property type="entry name" value="Periplasmic binding protein-like II"/>
    <property type="match status" value="1"/>
</dbReference>
<protein>
    <submittedName>
        <fullName evidence="2">Extracellular solute-binding protein family 1</fullName>
    </submittedName>
</protein>
<dbReference type="InterPro" id="IPR050490">
    <property type="entry name" value="Bact_solute-bd_prot1"/>
</dbReference>
<dbReference type="PANTHER" id="PTHR43649">
    <property type="entry name" value="ARABINOSE-BINDING PROTEIN-RELATED"/>
    <property type="match status" value="1"/>
</dbReference>
<dbReference type="CDD" id="cd14748">
    <property type="entry name" value="PBP2_UgpB"/>
    <property type="match status" value="1"/>
</dbReference>
<feature type="chain" id="PRO_5039394675" evidence="1">
    <location>
        <begin position="20"/>
        <end position="435"/>
    </location>
</feature>
<dbReference type="Pfam" id="PF13416">
    <property type="entry name" value="SBP_bac_8"/>
    <property type="match status" value="1"/>
</dbReference>
<dbReference type="PANTHER" id="PTHR43649:SF12">
    <property type="entry name" value="DIACETYLCHITOBIOSE BINDING PROTEIN DASA"/>
    <property type="match status" value="1"/>
</dbReference>
<dbReference type="HOGENOM" id="CLU_031285_10_0_9"/>
<keyword evidence="1" id="KW-0732">Signal</keyword>
<accession>D6Y1C3</accession>
<evidence type="ECO:0000313" key="3">
    <source>
        <dbReference type="Proteomes" id="UP000000271"/>
    </source>
</evidence>
<gene>
    <name evidence="2" type="ordered locus">Bsel_3228</name>
</gene>
<dbReference type="eggNOG" id="COG2182">
    <property type="taxonomic scope" value="Bacteria"/>
</dbReference>
<dbReference type="PROSITE" id="PS51257">
    <property type="entry name" value="PROKAR_LIPOPROTEIN"/>
    <property type="match status" value="1"/>
</dbReference>